<organism evidence="1">
    <name type="scientific">Planktothricoides raciborskii GIHE-MW2</name>
    <dbReference type="NCBI Taxonomy" id="2792601"/>
    <lineage>
        <taxon>Bacteria</taxon>
        <taxon>Bacillati</taxon>
        <taxon>Cyanobacteriota</taxon>
        <taxon>Cyanophyceae</taxon>
        <taxon>Oscillatoriophycideae</taxon>
        <taxon>Oscillatoriales</taxon>
        <taxon>Oscillatoriaceae</taxon>
        <taxon>Planktothricoides</taxon>
    </lineage>
</organism>
<evidence type="ECO:0008006" key="2">
    <source>
        <dbReference type="Google" id="ProtNLM"/>
    </source>
</evidence>
<dbReference type="AlphaFoldDB" id="A0AAU8JC20"/>
<sequence length="66" mass="7879">MMTTKDQLIQELETLPEELMKEALDFICFIQRRPQPEPPTTTSKNIGSDWWDNLDRFTPDFMCDRN</sequence>
<protein>
    <recommendedName>
        <fullName evidence="2">DUF2281 domain-containing protein</fullName>
    </recommendedName>
</protein>
<reference evidence="1" key="1">
    <citation type="submission" date="2024-07" db="EMBL/GenBank/DDBJ databases">
        <authorList>
            <person name="Kim Y.J."/>
            <person name="Jeong J.Y."/>
        </authorList>
    </citation>
    <scope>NUCLEOTIDE SEQUENCE</scope>
    <source>
        <strain evidence="1">GIHE-MW2</strain>
    </source>
</reference>
<evidence type="ECO:0000313" key="1">
    <source>
        <dbReference type="EMBL" id="XCM36334.1"/>
    </source>
</evidence>
<accession>A0AAU8JC20</accession>
<gene>
    <name evidence="1" type="ORF">ABWT76_005090</name>
</gene>
<proteinExistence type="predicted"/>
<dbReference type="EMBL" id="CP159837">
    <property type="protein sequence ID" value="XCM36334.1"/>
    <property type="molecule type" value="Genomic_DNA"/>
</dbReference>
<name>A0AAU8JC20_9CYAN</name>
<dbReference type="RefSeq" id="WP_156331522.1">
    <property type="nucleotide sequence ID" value="NZ_CP159837.1"/>
</dbReference>